<name>A0A7J4L0R1_9ARCH</name>
<dbReference type="NCBIfam" id="NF003125">
    <property type="entry name" value="PRK04044.1"/>
    <property type="match status" value="1"/>
</dbReference>
<dbReference type="Pfam" id="PF03719">
    <property type="entry name" value="Ribosomal_S5_C"/>
    <property type="match status" value="1"/>
</dbReference>
<dbReference type="Proteomes" id="UP000680185">
    <property type="component" value="Unassembled WGS sequence"/>
</dbReference>
<evidence type="ECO:0000256" key="8">
    <source>
        <dbReference type="ARBA" id="ARBA00035519"/>
    </source>
</evidence>
<dbReference type="GO" id="GO:0006412">
    <property type="term" value="P:translation"/>
    <property type="evidence" value="ECO:0007669"/>
    <property type="project" value="InterPro"/>
</dbReference>
<gene>
    <name evidence="13" type="ORF">HA227_03205</name>
    <name evidence="14" type="ORF">J4478_02710</name>
</gene>
<dbReference type="InterPro" id="IPR005711">
    <property type="entry name" value="Ribosomal_uS5_euk/arc"/>
</dbReference>
<evidence type="ECO:0000313" key="15">
    <source>
        <dbReference type="Proteomes" id="UP000527315"/>
    </source>
</evidence>
<reference evidence="14" key="3">
    <citation type="submission" date="2021-05" db="EMBL/GenBank/DDBJ databases">
        <title>Protein family content uncovers lineage relationships and bacterial pathway maintenance mechanisms in DPANN archaea.</title>
        <authorList>
            <person name="Castelle C.J."/>
            <person name="Meheust R."/>
            <person name="Jaffe A.L."/>
            <person name="Seitz K."/>
            <person name="Gong X."/>
            <person name="Baker B.J."/>
            <person name="Banfield J.F."/>
        </authorList>
    </citation>
    <scope>NUCLEOTIDE SEQUENCE</scope>
    <source>
        <strain evidence="14">RIFCSPLOWO2_01_FULL_43_13</strain>
    </source>
</reference>
<organism evidence="13 15">
    <name type="scientific">Candidatus Iainarchaeum sp</name>
    <dbReference type="NCBI Taxonomy" id="3101447"/>
    <lineage>
        <taxon>Archaea</taxon>
        <taxon>Candidatus Iainarchaeota</taxon>
        <taxon>Candidatus Iainarchaeia</taxon>
        <taxon>Candidatus Iainarchaeales</taxon>
        <taxon>Candidatus Iainarchaeaceae</taxon>
        <taxon>Candidatus Iainarchaeum</taxon>
    </lineage>
</organism>
<dbReference type="Gene3D" id="3.30.160.20">
    <property type="match status" value="1"/>
</dbReference>
<dbReference type="AlphaFoldDB" id="A0A7J4L0R1"/>
<evidence type="ECO:0000256" key="10">
    <source>
        <dbReference type="RuleBase" id="RU003823"/>
    </source>
</evidence>
<feature type="region of interest" description="Disordered" evidence="11">
    <location>
        <begin position="1"/>
        <end position="31"/>
    </location>
</feature>
<dbReference type="InterPro" id="IPR000851">
    <property type="entry name" value="Ribosomal_uS5"/>
</dbReference>
<protein>
    <recommendedName>
        <fullName evidence="7">Small ribosomal subunit protein uS5</fullName>
    </recommendedName>
    <alternativeName>
        <fullName evidence="8">30S ribosomal protein S5</fullName>
    </alternativeName>
</protein>
<dbReference type="GO" id="GO:0003735">
    <property type="term" value="F:structural constituent of ribosome"/>
    <property type="evidence" value="ECO:0007669"/>
    <property type="project" value="UniProtKB-UniRule"/>
</dbReference>
<evidence type="ECO:0000256" key="1">
    <source>
        <dbReference type="ARBA" id="ARBA00008945"/>
    </source>
</evidence>
<dbReference type="Gene3D" id="3.30.230.10">
    <property type="match status" value="1"/>
</dbReference>
<feature type="domain" description="S5 DRBM" evidence="12">
    <location>
        <begin position="80"/>
        <end position="143"/>
    </location>
</feature>
<evidence type="ECO:0000256" key="4">
    <source>
        <dbReference type="ARBA" id="ARBA00022980"/>
    </source>
</evidence>
<evidence type="ECO:0000259" key="12">
    <source>
        <dbReference type="PROSITE" id="PS50881"/>
    </source>
</evidence>
<evidence type="ECO:0000256" key="2">
    <source>
        <dbReference type="ARBA" id="ARBA00022730"/>
    </source>
</evidence>
<dbReference type="FunFam" id="3.30.230.10:FF:000004">
    <property type="entry name" value="40S ribosomal protein S2"/>
    <property type="match status" value="1"/>
</dbReference>
<evidence type="ECO:0000256" key="6">
    <source>
        <dbReference type="ARBA" id="ARBA00025844"/>
    </source>
</evidence>
<dbReference type="GO" id="GO:0019843">
    <property type="term" value="F:rRNA binding"/>
    <property type="evidence" value="ECO:0007669"/>
    <property type="project" value="UniProtKB-KW"/>
</dbReference>
<comment type="subunit">
    <text evidence="6">Part of the 30S ribosomal subunit. Contacts protein S4.</text>
</comment>
<evidence type="ECO:0000256" key="3">
    <source>
        <dbReference type="ARBA" id="ARBA00022884"/>
    </source>
</evidence>
<keyword evidence="5 9" id="KW-0687">Ribonucleoprotein</keyword>
<sequence length="243" mass="26897">MVFKIKKGRGAEKSGKKRERDGFAQARDKERKEKALVEWSPKTALGKMVINSEISSFEQIGEKNLALLEPEVIDSLLPDLEEKLVEFRKTTRVTRQGRNFSFRASVLVGDRIKHVAIGVAKDKEKMPAIKKAVANAKLHLVSVKKGCGSWECNCSEPHSIPFKTEGKCASVKVILLPAPKGTGLVCGDNVKDVLRFAGIKDIWCKTFGSTGTKLNFISAVIDALKNISKVKISGEFKEKLEKR</sequence>
<dbReference type="InterPro" id="IPR014721">
    <property type="entry name" value="Ribsml_uS5_D2-typ_fold_subgr"/>
</dbReference>
<dbReference type="PANTHER" id="PTHR13718">
    <property type="entry name" value="RIBOSOMAL S SUBUNIT"/>
    <property type="match status" value="1"/>
</dbReference>
<evidence type="ECO:0000256" key="9">
    <source>
        <dbReference type="PROSITE-ProRule" id="PRU00268"/>
    </source>
</evidence>
<accession>A0A7J4L0R1</accession>
<dbReference type="InterPro" id="IPR020568">
    <property type="entry name" value="Ribosomal_Su5_D2-typ_SF"/>
</dbReference>
<comment type="caution">
    <text evidence="13">The sequence shown here is derived from an EMBL/GenBank/DDBJ whole genome shotgun (WGS) entry which is preliminary data.</text>
</comment>
<feature type="compositionally biased region" description="Basic and acidic residues" evidence="11">
    <location>
        <begin position="9"/>
        <end position="31"/>
    </location>
</feature>
<reference evidence="14" key="2">
    <citation type="submission" date="2021-03" db="EMBL/GenBank/DDBJ databases">
        <authorList>
            <person name="Jaffe A."/>
        </authorList>
    </citation>
    <scope>NUCLEOTIDE SEQUENCE</scope>
    <source>
        <strain evidence="14">RIFCSPLOWO2_01_FULL_43_13</strain>
    </source>
</reference>
<dbReference type="GO" id="GO:0022627">
    <property type="term" value="C:cytosolic small ribosomal subunit"/>
    <property type="evidence" value="ECO:0007669"/>
    <property type="project" value="TreeGrafter"/>
</dbReference>
<keyword evidence="4 9" id="KW-0689">Ribosomal protein</keyword>
<evidence type="ECO:0000256" key="5">
    <source>
        <dbReference type="ARBA" id="ARBA00023274"/>
    </source>
</evidence>
<proteinExistence type="inferred from homology"/>
<dbReference type="PROSITE" id="PS50881">
    <property type="entry name" value="S5_DSRBD"/>
    <property type="match status" value="1"/>
</dbReference>
<evidence type="ECO:0000256" key="11">
    <source>
        <dbReference type="SAM" id="MobiDB-lite"/>
    </source>
</evidence>
<comment type="similarity">
    <text evidence="1 10">Belongs to the universal ribosomal protein uS5 family.</text>
</comment>
<evidence type="ECO:0000313" key="14">
    <source>
        <dbReference type="EMBL" id="MBS3058288.1"/>
    </source>
</evidence>
<dbReference type="Pfam" id="PF00333">
    <property type="entry name" value="Ribosomal_S5"/>
    <property type="match status" value="1"/>
</dbReference>
<dbReference type="InterPro" id="IPR047866">
    <property type="entry name" value="Ribosomal_uS5_arc"/>
</dbReference>
<dbReference type="EMBL" id="DUFJ01000070">
    <property type="protein sequence ID" value="HIH33236.1"/>
    <property type="molecule type" value="Genomic_DNA"/>
</dbReference>
<dbReference type="EMBL" id="JAGVWB010000019">
    <property type="protein sequence ID" value="MBS3058288.1"/>
    <property type="molecule type" value="Genomic_DNA"/>
</dbReference>
<dbReference type="PANTHER" id="PTHR13718:SF4">
    <property type="entry name" value="40S RIBOSOMAL PROTEIN S2"/>
    <property type="match status" value="1"/>
</dbReference>
<evidence type="ECO:0000256" key="7">
    <source>
        <dbReference type="ARBA" id="ARBA00035255"/>
    </source>
</evidence>
<keyword evidence="2" id="KW-0699">rRNA-binding</keyword>
<dbReference type="SUPFAM" id="SSF54768">
    <property type="entry name" value="dsRNA-binding domain-like"/>
    <property type="match status" value="1"/>
</dbReference>
<dbReference type="NCBIfam" id="TIGR01020">
    <property type="entry name" value="uS5_euk_arch"/>
    <property type="match status" value="1"/>
</dbReference>
<dbReference type="InterPro" id="IPR013810">
    <property type="entry name" value="Ribosomal_uS5_N"/>
</dbReference>
<reference evidence="15" key="1">
    <citation type="journal article" date="2020" name="bioRxiv">
        <title>A rank-normalized archaeal taxonomy based on genome phylogeny resolves widespread incomplete and uneven classifications.</title>
        <authorList>
            <person name="Rinke C."/>
            <person name="Chuvochina M."/>
            <person name="Mussig A.J."/>
            <person name="Chaumeil P.-A."/>
            <person name="Waite D.W."/>
            <person name="Whitman W.B."/>
            <person name="Parks D.H."/>
            <person name="Hugenholtz P."/>
        </authorList>
    </citation>
    <scope>NUCLEOTIDE SEQUENCE [LARGE SCALE GENOMIC DNA]</scope>
</reference>
<dbReference type="SUPFAM" id="SSF54211">
    <property type="entry name" value="Ribosomal protein S5 domain 2-like"/>
    <property type="match status" value="1"/>
</dbReference>
<dbReference type="Proteomes" id="UP000527315">
    <property type="component" value="Unassembled WGS sequence"/>
</dbReference>
<evidence type="ECO:0000313" key="13">
    <source>
        <dbReference type="EMBL" id="HIH33236.1"/>
    </source>
</evidence>
<keyword evidence="3" id="KW-0694">RNA-binding</keyword>
<dbReference type="InterPro" id="IPR005324">
    <property type="entry name" value="Ribosomal_uS5_C"/>
</dbReference>